<proteinExistence type="predicted"/>
<sequence>MELKAPLAHPCRPAVLICAAVGGCDVTIGASEADLQVPVLTGSTGTTSGMVSVLQAVAQGSALYPEDKKARQQSVPDKE</sequence>
<dbReference type="AlphaFoldDB" id="A0A699ZHX7"/>
<keyword evidence="2" id="KW-1185">Reference proteome</keyword>
<accession>A0A699ZHX7</accession>
<dbReference type="Proteomes" id="UP000485058">
    <property type="component" value="Unassembled WGS sequence"/>
</dbReference>
<name>A0A699ZHX7_HAELA</name>
<comment type="caution">
    <text evidence="1">The sequence shown here is derived from an EMBL/GenBank/DDBJ whole genome shotgun (WGS) entry which is preliminary data.</text>
</comment>
<evidence type="ECO:0000313" key="2">
    <source>
        <dbReference type="Proteomes" id="UP000485058"/>
    </source>
</evidence>
<dbReference type="EMBL" id="BLLF01001403">
    <property type="protein sequence ID" value="GFH19079.1"/>
    <property type="molecule type" value="Genomic_DNA"/>
</dbReference>
<dbReference type="PROSITE" id="PS51257">
    <property type="entry name" value="PROKAR_LIPOPROTEIN"/>
    <property type="match status" value="1"/>
</dbReference>
<organism evidence="1 2">
    <name type="scientific">Haematococcus lacustris</name>
    <name type="common">Green alga</name>
    <name type="synonym">Haematococcus pluvialis</name>
    <dbReference type="NCBI Taxonomy" id="44745"/>
    <lineage>
        <taxon>Eukaryota</taxon>
        <taxon>Viridiplantae</taxon>
        <taxon>Chlorophyta</taxon>
        <taxon>core chlorophytes</taxon>
        <taxon>Chlorophyceae</taxon>
        <taxon>CS clade</taxon>
        <taxon>Chlamydomonadales</taxon>
        <taxon>Haematococcaceae</taxon>
        <taxon>Haematococcus</taxon>
    </lineage>
</organism>
<protein>
    <submittedName>
        <fullName evidence="1">Uncharacterized protein</fullName>
    </submittedName>
</protein>
<reference evidence="1 2" key="1">
    <citation type="submission" date="2020-02" db="EMBL/GenBank/DDBJ databases">
        <title>Draft genome sequence of Haematococcus lacustris strain NIES-144.</title>
        <authorList>
            <person name="Morimoto D."/>
            <person name="Nakagawa S."/>
            <person name="Yoshida T."/>
            <person name="Sawayama S."/>
        </authorList>
    </citation>
    <scope>NUCLEOTIDE SEQUENCE [LARGE SCALE GENOMIC DNA]</scope>
    <source>
        <strain evidence="1 2">NIES-144</strain>
    </source>
</reference>
<gene>
    <name evidence="1" type="ORF">HaLaN_15971</name>
</gene>
<evidence type="ECO:0000313" key="1">
    <source>
        <dbReference type="EMBL" id="GFH19079.1"/>
    </source>
</evidence>